<sequence>MFILNITNLRTLDLVAIACYLLGIIAIALFFSKKNNSTEQYFLGGRAFPGWAIGLSMVGTSISSNSFLGIPAESYKNSWVNIAPNLFLPVVTVIAIILFIPFFRSSRRTSAFEYLNERYGVVPRLYGTFSFIILQLARIVIVLTLLCLPIQFLTGYPIEYVIIAVGIFVTLYTVIGGIETVIWTDVIQTIVLLCGGILCFGCIWYKMPGGLSQIMEIANDNNKFYLGDFDWDLGRKTFWVVMFTGLVHWLREYSSDQNVIQRYLAAKSTKEARKATALCACVSVPIWVFFALLGTALFTFYTQFPVAGLDEKLQRPENILPFFIINNIPAGVAGIIIAGLLAAAMSSLDSSINAISTVTVVDIVKPYTHKERTDAFYLKTAKVVIIITAVIMIGGAIFMSRYQKTMVDISWILNSVLGGCLVGLFLMGFFTTRVDGFSASIALGIAILSNIYFALNSAQLLPEALSLNIDNYWVGILVNVVFITAAYSIAVVKKSSPKNLDQLTVWTMNKGE</sequence>
<evidence type="ECO:0000256" key="9">
    <source>
        <dbReference type="ARBA" id="ARBA00023136"/>
    </source>
</evidence>
<dbReference type="GO" id="GO:0005886">
    <property type="term" value="C:plasma membrane"/>
    <property type="evidence" value="ECO:0007669"/>
    <property type="project" value="UniProtKB-SubCell"/>
</dbReference>
<evidence type="ECO:0000256" key="2">
    <source>
        <dbReference type="ARBA" id="ARBA00006434"/>
    </source>
</evidence>
<dbReference type="InterPro" id="IPR051163">
    <property type="entry name" value="Sodium:Solute_Symporter_SSF"/>
</dbReference>
<keyword evidence="10" id="KW-0739">Sodium transport</keyword>
<feature type="transmembrane region" description="Helical" evidence="12">
    <location>
        <begin position="124"/>
        <end position="148"/>
    </location>
</feature>
<proteinExistence type="inferred from homology"/>
<dbReference type="GO" id="GO:0006814">
    <property type="term" value="P:sodium ion transport"/>
    <property type="evidence" value="ECO:0007669"/>
    <property type="project" value="UniProtKB-KW"/>
</dbReference>
<dbReference type="KEGG" id="uam:UABAM_04871"/>
<keyword evidence="4" id="KW-1003">Cell membrane</keyword>
<comment type="similarity">
    <text evidence="2 11">Belongs to the sodium:solute symporter (SSF) (TC 2.A.21) family.</text>
</comment>
<dbReference type="CDD" id="cd11495">
    <property type="entry name" value="SLC5sbd_NIS-like_u3"/>
    <property type="match status" value="1"/>
</dbReference>
<dbReference type="PROSITE" id="PS50283">
    <property type="entry name" value="NA_SOLUT_SYMP_3"/>
    <property type="match status" value="1"/>
</dbReference>
<evidence type="ECO:0000256" key="8">
    <source>
        <dbReference type="ARBA" id="ARBA00023065"/>
    </source>
</evidence>
<dbReference type="InterPro" id="IPR038377">
    <property type="entry name" value="Na/Glc_symporter_sf"/>
</dbReference>
<reference evidence="13 14" key="1">
    <citation type="submission" date="2019-08" db="EMBL/GenBank/DDBJ databases">
        <title>Complete genome sequence of Candidatus Uab amorphum.</title>
        <authorList>
            <person name="Shiratori T."/>
            <person name="Suzuki S."/>
            <person name="Kakizawa Y."/>
            <person name="Ishida K."/>
        </authorList>
    </citation>
    <scope>NUCLEOTIDE SEQUENCE [LARGE SCALE GENOMIC DNA]</scope>
    <source>
        <strain evidence="13 14">SRT547</strain>
    </source>
</reference>
<evidence type="ECO:0000256" key="7">
    <source>
        <dbReference type="ARBA" id="ARBA00023053"/>
    </source>
</evidence>
<organism evidence="13 14">
    <name type="scientific">Uabimicrobium amorphum</name>
    <dbReference type="NCBI Taxonomy" id="2596890"/>
    <lineage>
        <taxon>Bacteria</taxon>
        <taxon>Pseudomonadati</taxon>
        <taxon>Planctomycetota</taxon>
        <taxon>Candidatus Uabimicrobiia</taxon>
        <taxon>Candidatus Uabimicrobiales</taxon>
        <taxon>Candidatus Uabimicrobiaceae</taxon>
        <taxon>Candidatus Uabimicrobium</taxon>
    </lineage>
</organism>
<feature type="transmembrane region" description="Helical" evidence="12">
    <location>
        <begin position="160"/>
        <end position="180"/>
    </location>
</feature>
<feature type="transmembrane region" description="Helical" evidence="12">
    <location>
        <begin position="82"/>
        <end position="104"/>
    </location>
</feature>
<evidence type="ECO:0000313" key="13">
    <source>
        <dbReference type="EMBL" id="BBM86485.1"/>
    </source>
</evidence>
<feature type="transmembrane region" description="Helical" evidence="12">
    <location>
        <begin position="186"/>
        <end position="205"/>
    </location>
</feature>
<dbReference type="Pfam" id="PF00474">
    <property type="entry name" value="SSF"/>
    <property type="match status" value="1"/>
</dbReference>
<feature type="transmembrane region" description="Helical" evidence="12">
    <location>
        <begin position="320"/>
        <end position="343"/>
    </location>
</feature>
<feature type="transmembrane region" description="Helical" evidence="12">
    <location>
        <begin position="277"/>
        <end position="300"/>
    </location>
</feature>
<evidence type="ECO:0000313" key="14">
    <source>
        <dbReference type="Proteomes" id="UP000326354"/>
    </source>
</evidence>
<feature type="transmembrane region" description="Helical" evidence="12">
    <location>
        <begin position="12"/>
        <end position="31"/>
    </location>
</feature>
<comment type="subcellular location">
    <subcellularLocation>
        <location evidence="1">Cell membrane</location>
        <topology evidence="1">Multi-pass membrane protein</topology>
    </subcellularLocation>
</comment>
<protein>
    <submittedName>
        <fullName evidence="13">Sodium:solute symporter</fullName>
    </submittedName>
</protein>
<evidence type="ECO:0000256" key="4">
    <source>
        <dbReference type="ARBA" id="ARBA00022475"/>
    </source>
</evidence>
<accession>A0A5S9ITV3</accession>
<feature type="transmembrane region" description="Helical" evidence="12">
    <location>
        <begin position="380"/>
        <end position="399"/>
    </location>
</feature>
<feature type="transmembrane region" description="Helical" evidence="12">
    <location>
        <begin position="411"/>
        <end position="430"/>
    </location>
</feature>
<evidence type="ECO:0000256" key="3">
    <source>
        <dbReference type="ARBA" id="ARBA00022448"/>
    </source>
</evidence>
<dbReference type="GO" id="GO:0015293">
    <property type="term" value="F:symporter activity"/>
    <property type="evidence" value="ECO:0007669"/>
    <property type="project" value="TreeGrafter"/>
</dbReference>
<feature type="transmembrane region" description="Helical" evidence="12">
    <location>
        <begin position="472"/>
        <end position="492"/>
    </location>
</feature>
<keyword evidence="3" id="KW-0813">Transport</keyword>
<dbReference type="PANTHER" id="PTHR42985">
    <property type="entry name" value="SODIUM-COUPLED MONOCARBOXYLATE TRANSPORTER"/>
    <property type="match status" value="1"/>
</dbReference>
<dbReference type="InterPro" id="IPR001734">
    <property type="entry name" value="Na/solute_symporter"/>
</dbReference>
<keyword evidence="7" id="KW-0915">Sodium</keyword>
<keyword evidence="8" id="KW-0406">Ion transport</keyword>
<evidence type="ECO:0000256" key="6">
    <source>
        <dbReference type="ARBA" id="ARBA00022989"/>
    </source>
</evidence>
<dbReference type="Proteomes" id="UP000326354">
    <property type="component" value="Chromosome"/>
</dbReference>
<keyword evidence="14" id="KW-1185">Reference proteome</keyword>
<evidence type="ECO:0000256" key="1">
    <source>
        <dbReference type="ARBA" id="ARBA00004651"/>
    </source>
</evidence>
<keyword evidence="6 12" id="KW-1133">Transmembrane helix</keyword>
<dbReference type="NCBIfam" id="TIGR00813">
    <property type="entry name" value="sss"/>
    <property type="match status" value="1"/>
</dbReference>
<name>A0A5S9ITV3_UABAM</name>
<dbReference type="OrthoDB" id="9810181at2"/>
<gene>
    <name evidence="13" type="ORF">UABAM_04871</name>
</gene>
<keyword evidence="9 12" id="KW-0472">Membrane</keyword>
<dbReference type="RefSeq" id="WP_151970541.1">
    <property type="nucleotide sequence ID" value="NZ_AP019860.1"/>
</dbReference>
<dbReference type="Gene3D" id="1.20.1730.10">
    <property type="entry name" value="Sodium/glucose cotransporter"/>
    <property type="match status" value="1"/>
</dbReference>
<dbReference type="AlphaFoldDB" id="A0A5S9ITV3"/>
<dbReference type="PANTHER" id="PTHR42985:SF32">
    <property type="entry name" value="SODIUM IODIDE SYMPORTER"/>
    <property type="match status" value="1"/>
</dbReference>
<feature type="transmembrane region" description="Helical" evidence="12">
    <location>
        <begin position="437"/>
        <end position="460"/>
    </location>
</feature>
<keyword evidence="5 12" id="KW-0812">Transmembrane</keyword>
<evidence type="ECO:0000256" key="11">
    <source>
        <dbReference type="RuleBase" id="RU362091"/>
    </source>
</evidence>
<feature type="transmembrane region" description="Helical" evidence="12">
    <location>
        <begin position="51"/>
        <end position="70"/>
    </location>
</feature>
<evidence type="ECO:0000256" key="10">
    <source>
        <dbReference type="ARBA" id="ARBA00023201"/>
    </source>
</evidence>
<evidence type="ECO:0000256" key="12">
    <source>
        <dbReference type="SAM" id="Phobius"/>
    </source>
</evidence>
<evidence type="ECO:0000256" key="5">
    <source>
        <dbReference type="ARBA" id="ARBA00022692"/>
    </source>
</evidence>
<dbReference type="EMBL" id="AP019860">
    <property type="protein sequence ID" value="BBM86485.1"/>
    <property type="molecule type" value="Genomic_DNA"/>
</dbReference>